<dbReference type="GO" id="GO:0006310">
    <property type="term" value="P:DNA recombination"/>
    <property type="evidence" value="ECO:0007669"/>
    <property type="project" value="InterPro"/>
</dbReference>
<dbReference type="KEGG" id="lmu:LBLM1_11360"/>
<proteinExistence type="predicted"/>
<geneLocation type="plasmid" evidence="9 10">
    <name>pLM1</name>
</geneLocation>
<dbReference type="Gene3D" id="3.30.470.30">
    <property type="entry name" value="DNA ligase/mRNA capping enzyme"/>
    <property type="match status" value="1"/>
</dbReference>
<keyword evidence="3" id="KW-0235">DNA replication</keyword>
<evidence type="ECO:0000313" key="10">
    <source>
        <dbReference type="Proteomes" id="UP000003645"/>
    </source>
</evidence>
<dbReference type="GO" id="GO:0006260">
    <property type="term" value="P:DNA replication"/>
    <property type="evidence" value="ECO:0007669"/>
    <property type="project" value="UniProtKB-KW"/>
</dbReference>
<evidence type="ECO:0000256" key="6">
    <source>
        <dbReference type="ARBA" id="ARBA00034003"/>
    </source>
</evidence>
<dbReference type="InterPro" id="IPR029319">
    <property type="entry name" value="DNA_ligase_OB"/>
</dbReference>
<dbReference type="Pfam" id="PF01068">
    <property type="entry name" value="DNA_ligase_A_M"/>
    <property type="match status" value="1"/>
</dbReference>
<dbReference type="GO" id="GO:0005524">
    <property type="term" value="F:ATP binding"/>
    <property type="evidence" value="ECO:0007669"/>
    <property type="project" value="InterPro"/>
</dbReference>
<dbReference type="InterPro" id="IPR050326">
    <property type="entry name" value="NAD_dep_DNA_ligaseB"/>
</dbReference>
<dbReference type="Proteomes" id="UP000003645">
    <property type="component" value="Plasmid pLM1"/>
</dbReference>
<dbReference type="GO" id="GO:0006281">
    <property type="term" value="P:DNA repair"/>
    <property type="evidence" value="ECO:0007669"/>
    <property type="project" value="UniProtKB-KW"/>
</dbReference>
<comment type="catalytic activity">
    <reaction evidence="6">
        <text>ATP + (deoxyribonucleotide)n-3'-hydroxyl + 5'-phospho-(deoxyribonucleotide)m = (deoxyribonucleotide)n+m + AMP + diphosphate.</text>
        <dbReference type="EC" id="6.5.1.1"/>
    </reaction>
</comment>
<dbReference type="GO" id="GO:0003910">
    <property type="term" value="F:DNA ligase (ATP) activity"/>
    <property type="evidence" value="ECO:0007669"/>
    <property type="project" value="UniProtKB-EC"/>
</dbReference>
<dbReference type="HOGENOM" id="CLU_051169_0_0_9"/>
<evidence type="ECO:0000256" key="5">
    <source>
        <dbReference type="ARBA" id="ARBA00023204"/>
    </source>
</evidence>
<evidence type="ECO:0000256" key="3">
    <source>
        <dbReference type="ARBA" id="ARBA00022705"/>
    </source>
</evidence>
<protein>
    <submittedName>
        <fullName evidence="9">Ligase</fullName>
    </submittedName>
</protein>
<keyword evidence="5" id="KW-0234">DNA repair</keyword>
<organism evidence="9 10">
    <name type="scientific">Limosilactobacillus mucosae LM1</name>
    <dbReference type="NCBI Taxonomy" id="1130798"/>
    <lineage>
        <taxon>Bacteria</taxon>
        <taxon>Bacillati</taxon>
        <taxon>Bacillota</taxon>
        <taxon>Bacilli</taxon>
        <taxon>Lactobacillales</taxon>
        <taxon>Lactobacillaceae</taxon>
        <taxon>Limosilactobacillus</taxon>
    </lineage>
</organism>
<accession>A0A0D4CNX0</accession>
<evidence type="ECO:0000313" key="9">
    <source>
        <dbReference type="EMBL" id="AJT51615.1"/>
    </source>
</evidence>
<dbReference type="InterPro" id="IPR012340">
    <property type="entry name" value="NA-bd_OB-fold"/>
</dbReference>
<dbReference type="RefSeq" id="WP_006501029.1">
    <property type="nucleotide sequence ID" value="NZ_CP011014.1"/>
</dbReference>
<name>A0A0D4CNX0_LIMMU</name>
<keyword evidence="4" id="KW-0227">DNA damage</keyword>
<evidence type="ECO:0000256" key="2">
    <source>
        <dbReference type="ARBA" id="ARBA00022598"/>
    </source>
</evidence>
<keyword evidence="10" id="KW-1185">Reference proteome</keyword>
<evidence type="ECO:0000259" key="8">
    <source>
        <dbReference type="Pfam" id="PF14743"/>
    </source>
</evidence>
<feature type="domain" description="DNA ligase OB-like" evidence="8">
    <location>
        <begin position="363"/>
        <end position="437"/>
    </location>
</feature>
<reference evidence="9 10" key="1">
    <citation type="journal article" date="2012" name="J. Bacteriol.">
        <title>Genome sequence of Lactobacillus mucosae LM1, isolated from piglet feces.</title>
        <authorList>
            <person name="Lee J.H."/>
            <person name="Valeriano V.D."/>
            <person name="Shin Y.R."/>
            <person name="Chae J.P."/>
            <person name="Kim G.B."/>
            <person name="Ham J.S."/>
            <person name="Chun J."/>
            <person name="Kang D.K."/>
        </authorList>
    </citation>
    <scope>NUCLEOTIDE SEQUENCE [LARGE SCALE GENOMIC DNA]</scope>
    <source>
        <strain evidence="9 10">LM1</strain>
        <plasmid evidence="9">pLM1</plasmid>
    </source>
</reference>
<dbReference type="PANTHER" id="PTHR47810:SF1">
    <property type="entry name" value="DNA LIGASE B"/>
    <property type="match status" value="1"/>
</dbReference>
<dbReference type="SUPFAM" id="SSF50249">
    <property type="entry name" value="Nucleic acid-binding proteins"/>
    <property type="match status" value="1"/>
</dbReference>
<comment type="cofactor">
    <cofactor evidence="1">
        <name>a divalent metal cation</name>
        <dbReference type="ChEBI" id="CHEBI:60240"/>
    </cofactor>
</comment>
<dbReference type="InterPro" id="IPR012310">
    <property type="entry name" value="DNA_ligase_ATP-dep_cent"/>
</dbReference>
<keyword evidence="9" id="KW-0614">Plasmid</keyword>
<sequence>MDNLIDDVRNIFEQINGASGSTQKIAIIKHNYNNEFFKKMLRFVYDDYIRTGMTYKTLASVKAPAFFTDFNGQQYDIEQLMRYVKNHNTGAMATVSLVQDFCSVLSDENRDFLYHVFGKDLKIGITAKTINKALGKGFIREFGVQLAHPYHKYADSVTGKMFCLTQKLDGHRSVFIYKDGQGQFFTRKGLPISGLDVQAKEAAEVIKTYGRDMVLDGELLLNNRDGLKTKDLFRATSRVLRSETADKTGILFNVFDALPTFEFEQGKSSQTFLERKHGLENALESVSNASDTDIKHIKLVHNLYYGNDITKIKELQERYVKPNGWEGLMLNITDGYYQTKRTKDLLKIKEFFDADVVVKDVFEGEGKLKGTLGGIIVDYKGYDVRVGTGFDDASRDYYWNNQDKIIGKVATVQYFEETNNQNDDSISLRFPVFITVRQDKTAEDVSYEV</sequence>
<keyword evidence="2 9" id="KW-0436">Ligase</keyword>
<dbReference type="EMBL" id="CP011014">
    <property type="protein sequence ID" value="AJT51615.1"/>
    <property type="molecule type" value="Genomic_DNA"/>
</dbReference>
<dbReference type="CDD" id="cd08041">
    <property type="entry name" value="OBF_kDNA_ligase_like"/>
    <property type="match status" value="1"/>
</dbReference>
<dbReference type="Pfam" id="PF14743">
    <property type="entry name" value="DNA_ligase_OB_2"/>
    <property type="match status" value="1"/>
</dbReference>
<dbReference type="Gene3D" id="2.40.50.140">
    <property type="entry name" value="Nucleic acid-binding proteins"/>
    <property type="match status" value="1"/>
</dbReference>
<evidence type="ECO:0000259" key="7">
    <source>
        <dbReference type="Pfam" id="PF01068"/>
    </source>
</evidence>
<evidence type="ECO:0000256" key="1">
    <source>
        <dbReference type="ARBA" id="ARBA00001968"/>
    </source>
</evidence>
<dbReference type="AlphaFoldDB" id="A0A0D4CNX0"/>
<evidence type="ECO:0000256" key="4">
    <source>
        <dbReference type="ARBA" id="ARBA00022763"/>
    </source>
</evidence>
<dbReference type="PANTHER" id="PTHR47810">
    <property type="entry name" value="DNA LIGASE"/>
    <property type="match status" value="1"/>
</dbReference>
<feature type="domain" description="ATP-dependent DNA ligase family profile" evidence="7">
    <location>
        <begin position="146"/>
        <end position="349"/>
    </location>
</feature>
<gene>
    <name evidence="9" type="ORF">LBLM1_11360</name>
</gene>
<dbReference type="SUPFAM" id="SSF56091">
    <property type="entry name" value="DNA ligase/mRNA capping enzyme, catalytic domain"/>
    <property type="match status" value="1"/>
</dbReference>